<sequence>MSLISHSKSTFKKMVTLELSIAFSCASSSFEGDKNFFYVILFFQKFKSRASAIEKNLPIAIESPNKRSPNSDATRCGVSLISGRLMNSVTSPRRHKRR</sequence>
<accession>A0A077Z5C8</accession>
<evidence type="ECO:0000313" key="2">
    <source>
        <dbReference type="Proteomes" id="UP000030665"/>
    </source>
</evidence>
<proteinExistence type="predicted"/>
<dbReference type="AlphaFoldDB" id="A0A077Z5C8"/>
<name>A0A077Z5C8_TRITR</name>
<protein>
    <submittedName>
        <fullName evidence="1">Uncharacterized protein</fullName>
    </submittedName>
</protein>
<reference evidence="1" key="2">
    <citation type="submission" date="2014-03" db="EMBL/GenBank/DDBJ databases">
        <title>The whipworm genome and dual-species transcriptomics of an intimate host-pathogen interaction.</title>
        <authorList>
            <person name="Foth B.J."/>
            <person name="Tsai I.J."/>
            <person name="Reid A.J."/>
            <person name="Bancroft A.J."/>
            <person name="Nichol S."/>
            <person name="Tracey A."/>
            <person name="Holroyd N."/>
            <person name="Cotton J.A."/>
            <person name="Stanley E.J."/>
            <person name="Zarowiecki M."/>
            <person name="Liu J.Z."/>
            <person name="Huckvale T."/>
            <person name="Cooper P.J."/>
            <person name="Grencis R.K."/>
            <person name="Berriman M."/>
        </authorList>
    </citation>
    <scope>NUCLEOTIDE SEQUENCE [LARGE SCALE GENOMIC DNA]</scope>
</reference>
<dbReference type="Proteomes" id="UP000030665">
    <property type="component" value="Unassembled WGS sequence"/>
</dbReference>
<reference evidence="1" key="1">
    <citation type="submission" date="2014-01" db="EMBL/GenBank/DDBJ databases">
        <authorList>
            <person name="Aslett M."/>
        </authorList>
    </citation>
    <scope>NUCLEOTIDE SEQUENCE</scope>
</reference>
<organism evidence="1 2">
    <name type="scientific">Trichuris trichiura</name>
    <name type="common">Whipworm</name>
    <name type="synonym">Trichocephalus trichiurus</name>
    <dbReference type="NCBI Taxonomy" id="36087"/>
    <lineage>
        <taxon>Eukaryota</taxon>
        <taxon>Metazoa</taxon>
        <taxon>Ecdysozoa</taxon>
        <taxon>Nematoda</taxon>
        <taxon>Enoplea</taxon>
        <taxon>Dorylaimia</taxon>
        <taxon>Trichinellida</taxon>
        <taxon>Trichuridae</taxon>
        <taxon>Trichuris</taxon>
    </lineage>
</organism>
<evidence type="ECO:0000313" key="1">
    <source>
        <dbReference type="EMBL" id="CDW55637.1"/>
    </source>
</evidence>
<keyword evidence="2" id="KW-1185">Reference proteome</keyword>
<gene>
    <name evidence="1" type="ORF">TTRE_0000391001</name>
</gene>
<dbReference type="EMBL" id="HG805969">
    <property type="protein sequence ID" value="CDW55637.1"/>
    <property type="molecule type" value="Genomic_DNA"/>
</dbReference>